<keyword evidence="3" id="KW-1185">Reference proteome</keyword>
<feature type="compositionally biased region" description="Low complexity" evidence="1">
    <location>
        <begin position="100"/>
        <end position="118"/>
    </location>
</feature>
<proteinExistence type="predicted"/>
<reference evidence="2" key="1">
    <citation type="submission" date="2021-02" db="EMBL/GenBank/DDBJ databases">
        <authorList>
            <person name="Dougan E. K."/>
            <person name="Rhodes N."/>
            <person name="Thang M."/>
            <person name="Chan C."/>
        </authorList>
    </citation>
    <scope>NUCLEOTIDE SEQUENCE</scope>
</reference>
<protein>
    <submittedName>
        <fullName evidence="2">Uncharacterized protein</fullName>
    </submittedName>
</protein>
<evidence type="ECO:0000313" key="2">
    <source>
        <dbReference type="EMBL" id="CAE8615938.1"/>
    </source>
</evidence>
<feature type="region of interest" description="Disordered" evidence="1">
    <location>
        <begin position="89"/>
        <end position="135"/>
    </location>
</feature>
<dbReference type="EMBL" id="CAJNNV010025753">
    <property type="protein sequence ID" value="CAE8615938.1"/>
    <property type="molecule type" value="Genomic_DNA"/>
</dbReference>
<sequence>MTANAQAMAVTQPCDHPGNWPRVSTDEYSPGAWGRGPEHPHSEARPQLMIEPKMSCFCQNLQFEANSRANSQAALDRFYAHGSWGVLGSTPSAKARSSPAALGDSAMSSSSSTLASPLHRQHPVRSMSHSGSAPVDLGHLVRLSRNLETFHLKEEALRARGWEPTPGTSQQFYHSRT</sequence>
<accession>A0A813FZV3</accession>
<evidence type="ECO:0000313" key="3">
    <source>
        <dbReference type="Proteomes" id="UP000654075"/>
    </source>
</evidence>
<gene>
    <name evidence="2" type="ORF">PGLA1383_LOCUS33645</name>
</gene>
<dbReference type="AlphaFoldDB" id="A0A813FZV3"/>
<comment type="caution">
    <text evidence="2">The sequence shown here is derived from an EMBL/GenBank/DDBJ whole genome shotgun (WGS) entry which is preliminary data.</text>
</comment>
<feature type="region of interest" description="Disordered" evidence="1">
    <location>
        <begin position="1"/>
        <end position="21"/>
    </location>
</feature>
<evidence type="ECO:0000256" key="1">
    <source>
        <dbReference type="SAM" id="MobiDB-lite"/>
    </source>
</evidence>
<name>A0A813FZV3_POLGL</name>
<dbReference type="Proteomes" id="UP000654075">
    <property type="component" value="Unassembled WGS sequence"/>
</dbReference>
<organism evidence="2 3">
    <name type="scientific">Polarella glacialis</name>
    <name type="common">Dinoflagellate</name>
    <dbReference type="NCBI Taxonomy" id="89957"/>
    <lineage>
        <taxon>Eukaryota</taxon>
        <taxon>Sar</taxon>
        <taxon>Alveolata</taxon>
        <taxon>Dinophyceae</taxon>
        <taxon>Suessiales</taxon>
        <taxon>Suessiaceae</taxon>
        <taxon>Polarella</taxon>
    </lineage>
</organism>